<dbReference type="SUPFAM" id="SSF53448">
    <property type="entry name" value="Nucleotide-diphospho-sugar transferases"/>
    <property type="match status" value="1"/>
</dbReference>
<feature type="domain" description="Glycosyltransferase 2-like" evidence="1">
    <location>
        <begin position="10"/>
        <end position="103"/>
    </location>
</feature>
<dbReference type="Proteomes" id="UP000651475">
    <property type="component" value="Unassembled WGS sequence"/>
</dbReference>
<dbReference type="RefSeq" id="WP_186929194.1">
    <property type="nucleotide sequence ID" value="NZ_JACOOJ010000008.1"/>
</dbReference>
<keyword evidence="3" id="KW-1185">Reference proteome</keyword>
<reference evidence="2 3" key="1">
    <citation type="submission" date="2020-08" db="EMBL/GenBank/DDBJ databases">
        <title>Genome public.</title>
        <authorList>
            <person name="Liu C."/>
            <person name="Sun Q."/>
        </authorList>
    </citation>
    <scope>NUCLEOTIDE SEQUENCE [LARGE SCALE GENOMIC DNA]</scope>
    <source>
        <strain evidence="2 3">NSJ-79</strain>
    </source>
</reference>
<evidence type="ECO:0000313" key="2">
    <source>
        <dbReference type="EMBL" id="MBC5632426.1"/>
    </source>
</evidence>
<dbReference type="InterPro" id="IPR029044">
    <property type="entry name" value="Nucleotide-diphossugar_trans"/>
</dbReference>
<name>A0ABR7DLW7_9BACT</name>
<proteinExistence type="predicted"/>
<protein>
    <submittedName>
        <fullName evidence="2">Glycosyltransferase</fullName>
    </submittedName>
</protein>
<dbReference type="Gene3D" id="3.90.550.10">
    <property type="entry name" value="Spore Coat Polysaccharide Biosynthesis Protein SpsA, Chain A"/>
    <property type="match status" value="1"/>
</dbReference>
<sequence>MGKEGQIWVSVITVCYTCRQVIEQTMRSVLEQNYPFVEYIVIDGASKDGTTEEIERLAPLFREKGYRFHLVSEPDHGIYDAMNKGIRLASGEWINFMNAGDRFYDCHVLSRIFGSPVPEAYSIVYGDTVLHLAFGDVEMRPKPLDYLQKKMAFCHQSAFVRTKEMQLHPFDTRYRLAADYDFFYYCYLKKKKFEYMAFPVAIFESEEGASSLNRLKVNREYAQIKGIDKTVIWKLKYVCKYMSVKLKEAFYASLPDSCVRKLREKNYERLRRRRLK</sequence>
<dbReference type="PANTHER" id="PTHR43685">
    <property type="entry name" value="GLYCOSYLTRANSFERASE"/>
    <property type="match status" value="1"/>
</dbReference>
<dbReference type="Pfam" id="PF00535">
    <property type="entry name" value="Glycos_transf_2"/>
    <property type="match status" value="1"/>
</dbReference>
<dbReference type="InterPro" id="IPR001173">
    <property type="entry name" value="Glyco_trans_2-like"/>
</dbReference>
<comment type="caution">
    <text evidence="2">The sequence shown here is derived from an EMBL/GenBank/DDBJ whole genome shotgun (WGS) entry which is preliminary data.</text>
</comment>
<evidence type="ECO:0000259" key="1">
    <source>
        <dbReference type="Pfam" id="PF00535"/>
    </source>
</evidence>
<organism evidence="2 3">
    <name type="scientific">Parabacteroides hominis</name>
    <dbReference type="NCBI Taxonomy" id="2763057"/>
    <lineage>
        <taxon>Bacteria</taxon>
        <taxon>Pseudomonadati</taxon>
        <taxon>Bacteroidota</taxon>
        <taxon>Bacteroidia</taxon>
        <taxon>Bacteroidales</taxon>
        <taxon>Tannerellaceae</taxon>
        <taxon>Parabacteroides</taxon>
    </lineage>
</organism>
<dbReference type="CDD" id="cd06433">
    <property type="entry name" value="GT_2_WfgS_like"/>
    <property type="match status" value="1"/>
</dbReference>
<dbReference type="PANTHER" id="PTHR43685:SF2">
    <property type="entry name" value="GLYCOSYLTRANSFERASE 2-LIKE DOMAIN-CONTAINING PROTEIN"/>
    <property type="match status" value="1"/>
</dbReference>
<dbReference type="InterPro" id="IPR050834">
    <property type="entry name" value="Glycosyltransf_2"/>
</dbReference>
<gene>
    <name evidence="2" type="ORF">H8S65_06545</name>
</gene>
<evidence type="ECO:0000313" key="3">
    <source>
        <dbReference type="Proteomes" id="UP000651475"/>
    </source>
</evidence>
<dbReference type="EMBL" id="JACOOJ010000008">
    <property type="protein sequence ID" value="MBC5632426.1"/>
    <property type="molecule type" value="Genomic_DNA"/>
</dbReference>
<accession>A0ABR7DLW7</accession>